<feature type="domain" description="Metallo-beta-lactamase" evidence="3">
    <location>
        <begin position="14"/>
        <end position="208"/>
    </location>
</feature>
<evidence type="ECO:0000256" key="1">
    <source>
        <dbReference type="ARBA" id="ARBA00022723"/>
    </source>
</evidence>
<dbReference type="GO" id="GO:0070813">
    <property type="term" value="P:hydrogen sulfide metabolic process"/>
    <property type="evidence" value="ECO:0007669"/>
    <property type="project" value="TreeGrafter"/>
</dbReference>
<dbReference type="AlphaFoldDB" id="A0A6A6GG38"/>
<organism evidence="4 5">
    <name type="scientific">Elsinoe ampelina</name>
    <dbReference type="NCBI Taxonomy" id="302913"/>
    <lineage>
        <taxon>Eukaryota</taxon>
        <taxon>Fungi</taxon>
        <taxon>Dikarya</taxon>
        <taxon>Ascomycota</taxon>
        <taxon>Pezizomycotina</taxon>
        <taxon>Dothideomycetes</taxon>
        <taxon>Dothideomycetidae</taxon>
        <taxon>Myriangiales</taxon>
        <taxon>Elsinoaceae</taxon>
        <taxon>Elsinoe</taxon>
    </lineage>
</organism>
<keyword evidence="1" id="KW-0479">Metal-binding</keyword>
<reference evidence="5" key="1">
    <citation type="journal article" date="2020" name="Stud. Mycol.">
        <title>101 Dothideomycetes genomes: A test case for predicting lifestyles and emergence of pathogens.</title>
        <authorList>
            <person name="Haridas S."/>
            <person name="Albert R."/>
            <person name="Binder M."/>
            <person name="Bloem J."/>
            <person name="LaButti K."/>
            <person name="Salamov A."/>
            <person name="Andreopoulos B."/>
            <person name="Baker S."/>
            <person name="Barry K."/>
            <person name="Bills G."/>
            <person name="Bluhm B."/>
            <person name="Cannon C."/>
            <person name="Castanera R."/>
            <person name="Culley D."/>
            <person name="Daum C."/>
            <person name="Ezra D."/>
            <person name="Gonzalez J."/>
            <person name="Henrissat B."/>
            <person name="Kuo A."/>
            <person name="Liang C."/>
            <person name="Lipzen A."/>
            <person name="Lutzoni F."/>
            <person name="Magnuson J."/>
            <person name="Mondo S."/>
            <person name="Nolan M."/>
            <person name="Ohm R."/>
            <person name="Pangilinan J."/>
            <person name="Park H.-J."/>
            <person name="Ramirez L."/>
            <person name="Alfaro M."/>
            <person name="Sun H."/>
            <person name="Tritt A."/>
            <person name="Yoshinaga Y."/>
            <person name="Zwiers L.-H."/>
            <person name="Turgeon B."/>
            <person name="Goodwin S."/>
            <person name="Spatafora J."/>
            <person name="Crous P."/>
            <person name="Grigoriev I."/>
        </authorList>
    </citation>
    <scope>NUCLEOTIDE SEQUENCE [LARGE SCALE GENOMIC DNA]</scope>
    <source>
        <strain evidence="5">CECT 20119</strain>
    </source>
</reference>
<dbReference type="OrthoDB" id="449487at2759"/>
<accession>A0A6A6GG38</accession>
<dbReference type="SUPFAM" id="SSF56281">
    <property type="entry name" value="Metallo-hydrolase/oxidoreductase"/>
    <property type="match status" value="1"/>
</dbReference>
<sequence>MEPVIRSIFEPITGTWQHIITDLSTKASAIVDPVLDYDPVKNEISTTTADHLLETIRNDNLTVEWILETHAHADHLTAAAYLQDHLLVDQGTNVPICIGCGISAVQQRWAERYSIPSYEVEAAFEHTFADGEMFNIGNVKVEVMHLPGHTPDHVGYMVGSNVLTGDSIFNPDVGSARTDFPGGSASQLWESMTRLLNLPDDFRLYTGHDYPPSERVAEDDGPRERPYSTVKEQKAANKHVKSGTKEEDFVSWRQERDASLAQPRLMHQALQWNIRAGRPPWPSSNGERLLHIPLRFAPSFGLST</sequence>
<dbReference type="GO" id="GO:0046872">
    <property type="term" value="F:metal ion binding"/>
    <property type="evidence" value="ECO:0007669"/>
    <property type="project" value="UniProtKB-KW"/>
</dbReference>
<dbReference type="PANTHER" id="PTHR43084">
    <property type="entry name" value="PERSULFIDE DIOXYGENASE ETHE1"/>
    <property type="match status" value="1"/>
</dbReference>
<dbReference type="PANTHER" id="PTHR43084:SF1">
    <property type="entry name" value="PERSULFIDE DIOXYGENASE ETHE1, MITOCHONDRIAL"/>
    <property type="match status" value="1"/>
</dbReference>
<feature type="region of interest" description="Disordered" evidence="2">
    <location>
        <begin position="209"/>
        <end position="249"/>
    </location>
</feature>
<dbReference type="Pfam" id="PF00753">
    <property type="entry name" value="Lactamase_B"/>
    <property type="match status" value="1"/>
</dbReference>
<protein>
    <submittedName>
        <fullName evidence="4">Metallo-beta-lactamase superfamily protein</fullName>
    </submittedName>
</protein>
<dbReference type="EMBL" id="ML992504">
    <property type="protein sequence ID" value="KAF2224638.1"/>
    <property type="molecule type" value="Genomic_DNA"/>
</dbReference>
<dbReference type="CDD" id="cd07724">
    <property type="entry name" value="POD-like_MBL-fold"/>
    <property type="match status" value="1"/>
</dbReference>
<dbReference type="InterPro" id="IPR036866">
    <property type="entry name" value="RibonucZ/Hydroxyglut_hydro"/>
</dbReference>
<gene>
    <name evidence="4" type="ORF">BDZ85DRAFT_194778</name>
</gene>
<dbReference type="Gene3D" id="3.60.15.10">
    <property type="entry name" value="Ribonuclease Z/Hydroxyacylglutathione hydrolase-like"/>
    <property type="match status" value="1"/>
</dbReference>
<dbReference type="InterPro" id="IPR051682">
    <property type="entry name" value="Mito_Persulfide_Diox"/>
</dbReference>
<evidence type="ECO:0000256" key="2">
    <source>
        <dbReference type="SAM" id="MobiDB-lite"/>
    </source>
</evidence>
<name>A0A6A6GG38_9PEZI</name>
<evidence type="ECO:0000313" key="5">
    <source>
        <dbReference type="Proteomes" id="UP000799538"/>
    </source>
</evidence>
<evidence type="ECO:0000313" key="4">
    <source>
        <dbReference type="EMBL" id="KAF2224638.1"/>
    </source>
</evidence>
<feature type="compositionally biased region" description="Basic and acidic residues" evidence="2">
    <location>
        <begin position="211"/>
        <end position="235"/>
    </location>
</feature>
<keyword evidence="5" id="KW-1185">Reference proteome</keyword>
<dbReference type="SMART" id="SM00849">
    <property type="entry name" value="Lactamase_B"/>
    <property type="match status" value="1"/>
</dbReference>
<dbReference type="GO" id="GO:0050313">
    <property type="term" value="F:sulfur dioxygenase activity"/>
    <property type="evidence" value="ECO:0007669"/>
    <property type="project" value="InterPro"/>
</dbReference>
<dbReference type="Proteomes" id="UP000799538">
    <property type="component" value="Unassembled WGS sequence"/>
</dbReference>
<evidence type="ECO:0000259" key="3">
    <source>
        <dbReference type="SMART" id="SM00849"/>
    </source>
</evidence>
<dbReference type="InterPro" id="IPR044528">
    <property type="entry name" value="POD-like_MBL-fold"/>
</dbReference>
<dbReference type="GO" id="GO:0006749">
    <property type="term" value="P:glutathione metabolic process"/>
    <property type="evidence" value="ECO:0007669"/>
    <property type="project" value="InterPro"/>
</dbReference>
<proteinExistence type="predicted"/>
<dbReference type="InterPro" id="IPR001279">
    <property type="entry name" value="Metallo-B-lactamas"/>
</dbReference>